<comment type="pathway">
    <text evidence="7">Carbohydrate metabolism; D-tagatose 6-phosphate degradation; D-glyceraldehyde 3-phosphate and glycerone phosphate from D-tagatose 6-phosphate: step 1/2.</text>
</comment>
<comment type="similarity">
    <text evidence="1">Belongs to the carbohydrate kinase pfkB family.</text>
</comment>
<evidence type="ECO:0000256" key="2">
    <source>
        <dbReference type="ARBA" id="ARBA00022679"/>
    </source>
</evidence>
<dbReference type="NCBIfam" id="TIGR03168">
    <property type="entry name" value="1-PFK"/>
    <property type="match status" value="1"/>
</dbReference>
<dbReference type="GO" id="GO:0005829">
    <property type="term" value="C:cytosol"/>
    <property type="evidence" value="ECO:0007669"/>
    <property type="project" value="TreeGrafter"/>
</dbReference>
<keyword evidence="2 7" id="KW-0808">Transferase</keyword>
<dbReference type="Pfam" id="PF00294">
    <property type="entry name" value="PfkB"/>
    <property type="match status" value="1"/>
</dbReference>
<dbReference type="PANTHER" id="PTHR46566">
    <property type="entry name" value="1-PHOSPHOFRUCTOKINASE-RELATED"/>
    <property type="match status" value="1"/>
</dbReference>
<evidence type="ECO:0000313" key="10">
    <source>
        <dbReference type="EMBL" id="MBI6872542.1"/>
    </source>
</evidence>
<evidence type="ECO:0000256" key="1">
    <source>
        <dbReference type="ARBA" id="ARBA00005380"/>
    </source>
</evidence>
<dbReference type="RefSeq" id="WP_211142045.1">
    <property type="nucleotide sequence ID" value="NZ_JAEEGB010000007.1"/>
</dbReference>
<proteinExistence type="inferred from homology"/>
<dbReference type="FunFam" id="3.40.1190.20:FF:000001">
    <property type="entry name" value="Phosphofructokinase"/>
    <property type="match status" value="1"/>
</dbReference>
<comment type="catalytic activity">
    <reaction evidence="6 8">
        <text>beta-D-fructose 1-phosphate + ATP = beta-D-fructose 1,6-bisphosphate + ADP + H(+)</text>
        <dbReference type="Rhea" id="RHEA:14213"/>
        <dbReference type="ChEBI" id="CHEBI:15378"/>
        <dbReference type="ChEBI" id="CHEBI:30616"/>
        <dbReference type="ChEBI" id="CHEBI:32966"/>
        <dbReference type="ChEBI" id="CHEBI:138881"/>
        <dbReference type="ChEBI" id="CHEBI:456216"/>
        <dbReference type="EC" id="2.7.1.56"/>
    </reaction>
</comment>
<sequence length="308" mass="33359">MIATITFNPAIDKRYILDEIVKGEVARAKKVQNTAGGKGLNVSRVIRLLGEEVTATGFLGGYSGEFISDKLLELKIKDKFVKIKGETRSCLAIITKDLTQTEILEPGPIVEENEIERWGEAYDEILNNSSIVCASGSLPKGIMSSTYKEIIEKANLKGVKFLLDASGEALIQGIQGKPFFIKPNIDELKMITGESVNNDNDIIKIIDKIHSSGVEFIFVSLGSKGSLIGYKGKKYRVQVPTIKAVNPVGSGDSTVAGVAVALHRGYNIEDTIAFASACGTANAMEEQTGYVNLDIVNKIKAEIKINML</sequence>
<dbReference type="NCBIfam" id="TIGR03828">
    <property type="entry name" value="pfkB"/>
    <property type="match status" value="1"/>
</dbReference>
<feature type="domain" description="Carbohydrate kinase PfkB" evidence="9">
    <location>
        <begin position="18"/>
        <end position="289"/>
    </location>
</feature>
<gene>
    <name evidence="10" type="primary">pfkB</name>
    <name evidence="10" type="ORF">I6U51_07430</name>
</gene>
<dbReference type="InterPro" id="IPR022463">
    <property type="entry name" value="1-PFruKinase"/>
</dbReference>
<dbReference type="GO" id="GO:0005988">
    <property type="term" value="P:lactose metabolic process"/>
    <property type="evidence" value="ECO:0007669"/>
    <property type="project" value="UniProtKB-KW"/>
</dbReference>
<evidence type="ECO:0000256" key="6">
    <source>
        <dbReference type="ARBA" id="ARBA00047745"/>
    </source>
</evidence>
<dbReference type="EC" id="2.7.1.144" evidence="7"/>
<keyword evidence="5 7" id="KW-0067">ATP-binding</keyword>
<comment type="caution">
    <text evidence="10">The sequence shown here is derived from an EMBL/GenBank/DDBJ whole genome shotgun (WGS) entry which is preliminary data.</text>
</comment>
<keyword evidence="4 8" id="KW-0418">Kinase</keyword>
<dbReference type="InterPro" id="IPR011611">
    <property type="entry name" value="PfkB_dom"/>
</dbReference>
<dbReference type="InterPro" id="IPR029056">
    <property type="entry name" value="Ribokinase-like"/>
</dbReference>
<accession>A0A934HX09</accession>
<evidence type="ECO:0000256" key="3">
    <source>
        <dbReference type="ARBA" id="ARBA00022741"/>
    </source>
</evidence>
<dbReference type="Gene3D" id="3.40.1190.20">
    <property type="match status" value="1"/>
</dbReference>
<keyword evidence="11" id="KW-1185">Reference proteome</keyword>
<dbReference type="GO" id="GO:0005524">
    <property type="term" value="F:ATP binding"/>
    <property type="evidence" value="ECO:0007669"/>
    <property type="project" value="UniProtKB-UniRule"/>
</dbReference>
<evidence type="ECO:0000256" key="7">
    <source>
        <dbReference type="PIRNR" id="PIRNR000535"/>
    </source>
</evidence>
<reference evidence="10" key="1">
    <citation type="submission" date="2020-12" db="EMBL/GenBank/DDBJ databases">
        <title>Clostridium thailandense sp. nov., a novel acetogenic bacterium isolated from peat land soil in Thailand.</title>
        <authorList>
            <person name="Chaikitkaew S."/>
            <person name="Birkeland N.K."/>
        </authorList>
    </citation>
    <scope>NUCLEOTIDE SEQUENCE</scope>
    <source>
        <strain evidence="10">DSM 17425</strain>
    </source>
</reference>
<evidence type="ECO:0000256" key="5">
    <source>
        <dbReference type="ARBA" id="ARBA00022840"/>
    </source>
</evidence>
<evidence type="ECO:0000256" key="8">
    <source>
        <dbReference type="RuleBase" id="RU369061"/>
    </source>
</evidence>
<comment type="function">
    <text evidence="8">Catalyzes the ATP-dependent phosphorylation of fructose-l-phosphate to fructose-l,6-bisphosphate.</text>
</comment>
<dbReference type="GO" id="GO:0016052">
    <property type="term" value="P:carbohydrate catabolic process"/>
    <property type="evidence" value="ECO:0007669"/>
    <property type="project" value="UniProtKB-ARBA"/>
</dbReference>
<dbReference type="EMBL" id="JAEEGB010000007">
    <property type="protein sequence ID" value="MBI6872542.1"/>
    <property type="molecule type" value="Genomic_DNA"/>
</dbReference>
<comment type="similarity">
    <text evidence="7">Belongs to the carbohydrate kinase PfkB family. LacC subfamily.</text>
</comment>
<comment type="catalytic activity">
    <reaction evidence="7">
        <text>D-tagatofuranose 6-phosphate + ATP = D-tagatofuranose 1,6-bisphosphate + ADP + H(+)</text>
        <dbReference type="Rhea" id="RHEA:12420"/>
        <dbReference type="ChEBI" id="CHEBI:15378"/>
        <dbReference type="ChEBI" id="CHEBI:30616"/>
        <dbReference type="ChEBI" id="CHEBI:58694"/>
        <dbReference type="ChEBI" id="CHEBI:58695"/>
        <dbReference type="ChEBI" id="CHEBI:456216"/>
        <dbReference type="EC" id="2.7.1.144"/>
    </reaction>
</comment>
<dbReference type="GO" id="GO:0008662">
    <property type="term" value="F:1-phosphofructokinase activity"/>
    <property type="evidence" value="ECO:0007669"/>
    <property type="project" value="UniProtKB-UniRule"/>
</dbReference>
<evidence type="ECO:0000259" key="9">
    <source>
        <dbReference type="Pfam" id="PF00294"/>
    </source>
</evidence>
<dbReference type="Proteomes" id="UP000622687">
    <property type="component" value="Unassembled WGS sequence"/>
</dbReference>
<dbReference type="PIRSF" id="PIRSF000535">
    <property type="entry name" value="1PFK/6PFK/LacC"/>
    <property type="match status" value="1"/>
</dbReference>
<dbReference type="AlphaFoldDB" id="A0A934HX09"/>
<dbReference type="GO" id="GO:0044281">
    <property type="term" value="P:small molecule metabolic process"/>
    <property type="evidence" value="ECO:0007669"/>
    <property type="project" value="UniProtKB-ARBA"/>
</dbReference>
<evidence type="ECO:0000256" key="4">
    <source>
        <dbReference type="ARBA" id="ARBA00022777"/>
    </source>
</evidence>
<dbReference type="PROSITE" id="PS00584">
    <property type="entry name" value="PFKB_KINASES_2"/>
    <property type="match status" value="1"/>
</dbReference>
<keyword evidence="3 7" id="KW-0547">Nucleotide-binding</keyword>
<name>A0A934HX09_9CLOT</name>
<keyword evidence="7" id="KW-0423">Lactose metabolism</keyword>
<dbReference type="PROSITE" id="PS00583">
    <property type="entry name" value="PFKB_KINASES_1"/>
    <property type="match status" value="1"/>
</dbReference>
<dbReference type="PANTHER" id="PTHR46566:SF5">
    <property type="entry name" value="1-PHOSPHOFRUCTOKINASE"/>
    <property type="match status" value="1"/>
</dbReference>
<evidence type="ECO:0000313" key="11">
    <source>
        <dbReference type="Proteomes" id="UP000622687"/>
    </source>
</evidence>
<dbReference type="CDD" id="cd01164">
    <property type="entry name" value="FruK_PfkB_like"/>
    <property type="match status" value="1"/>
</dbReference>
<organism evidence="10 11">
    <name type="scientific">Clostridium aciditolerans</name>
    <dbReference type="NCBI Taxonomy" id="339861"/>
    <lineage>
        <taxon>Bacteria</taxon>
        <taxon>Bacillati</taxon>
        <taxon>Bacillota</taxon>
        <taxon>Clostridia</taxon>
        <taxon>Eubacteriales</taxon>
        <taxon>Clostridiaceae</taxon>
        <taxon>Clostridium</taxon>
    </lineage>
</organism>
<dbReference type="SUPFAM" id="SSF53613">
    <property type="entry name" value="Ribokinase-like"/>
    <property type="match status" value="1"/>
</dbReference>
<protein>
    <recommendedName>
        <fullName evidence="7">Tagatose-6-phosphate kinase</fullName>
        <ecNumber evidence="7">2.7.1.144</ecNumber>
    </recommendedName>
</protein>
<dbReference type="GO" id="GO:0009024">
    <property type="term" value="F:tagatose-6-phosphate kinase activity"/>
    <property type="evidence" value="ECO:0007669"/>
    <property type="project" value="UniProtKB-EC"/>
</dbReference>
<dbReference type="InterPro" id="IPR017583">
    <property type="entry name" value="Tagatose/fructose_Pkinase"/>
</dbReference>
<dbReference type="InterPro" id="IPR002173">
    <property type="entry name" value="Carboh/pur_kinase_PfkB_CS"/>
</dbReference>